<gene>
    <name evidence="2" type="ORF">PR002_g4661</name>
</gene>
<evidence type="ECO:0000313" key="2">
    <source>
        <dbReference type="EMBL" id="KAE9041029.1"/>
    </source>
</evidence>
<accession>A0A6A3NIG3</accession>
<comment type="caution">
    <text evidence="2">The sequence shown here is derived from an EMBL/GenBank/DDBJ whole genome shotgun (WGS) entry which is preliminary data.</text>
</comment>
<sequence length="118" mass="13141">MADGTLDVEGLVARANRILKLKREDEKVVASWVPRFKKRLNMLSLRSTRGGGHRQGNRGEVEATPVGQGNAFVVEVQQLGLETGKLKAQQMEFQITMQQHTSVLNMTIEEHQLDIASS</sequence>
<reference evidence="2 3" key="1">
    <citation type="submission" date="2018-09" db="EMBL/GenBank/DDBJ databases">
        <title>Genomic investigation of the strawberry pathogen Phytophthora fragariae indicates pathogenicity is determined by transcriptional variation in three key races.</title>
        <authorList>
            <person name="Adams T.M."/>
            <person name="Armitage A.D."/>
            <person name="Sobczyk M.K."/>
            <person name="Bates H.J."/>
            <person name="Dunwell J.M."/>
            <person name="Nellist C.F."/>
            <person name="Harrison R.J."/>
        </authorList>
    </citation>
    <scope>NUCLEOTIDE SEQUENCE [LARGE SCALE GENOMIC DNA]</scope>
    <source>
        <strain evidence="2 3">SCRP324</strain>
    </source>
</reference>
<evidence type="ECO:0000313" key="3">
    <source>
        <dbReference type="Proteomes" id="UP000435112"/>
    </source>
</evidence>
<feature type="region of interest" description="Disordered" evidence="1">
    <location>
        <begin position="44"/>
        <end position="64"/>
    </location>
</feature>
<name>A0A6A3NIG3_9STRA</name>
<organism evidence="2 3">
    <name type="scientific">Phytophthora rubi</name>
    <dbReference type="NCBI Taxonomy" id="129364"/>
    <lineage>
        <taxon>Eukaryota</taxon>
        <taxon>Sar</taxon>
        <taxon>Stramenopiles</taxon>
        <taxon>Oomycota</taxon>
        <taxon>Peronosporomycetes</taxon>
        <taxon>Peronosporales</taxon>
        <taxon>Peronosporaceae</taxon>
        <taxon>Phytophthora</taxon>
    </lineage>
</organism>
<evidence type="ECO:0000256" key="1">
    <source>
        <dbReference type="SAM" id="MobiDB-lite"/>
    </source>
</evidence>
<dbReference type="EMBL" id="QXFU01000186">
    <property type="protein sequence ID" value="KAE9041029.1"/>
    <property type="molecule type" value="Genomic_DNA"/>
</dbReference>
<dbReference type="Proteomes" id="UP000435112">
    <property type="component" value="Unassembled WGS sequence"/>
</dbReference>
<protein>
    <submittedName>
        <fullName evidence="2">Uncharacterized protein</fullName>
    </submittedName>
</protein>
<dbReference type="AlphaFoldDB" id="A0A6A3NIG3"/>
<proteinExistence type="predicted"/>